<evidence type="ECO:0008006" key="4">
    <source>
        <dbReference type="Google" id="ProtNLM"/>
    </source>
</evidence>
<organism evidence="2 3">
    <name type="scientific">Mameliella alba</name>
    <dbReference type="NCBI Taxonomy" id="561184"/>
    <lineage>
        <taxon>Bacteria</taxon>
        <taxon>Pseudomonadati</taxon>
        <taxon>Pseudomonadota</taxon>
        <taxon>Alphaproteobacteria</taxon>
        <taxon>Rhodobacterales</taxon>
        <taxon>Roseobacteraceae</taxon>
        <taxon>Mameliella</taxon>
    </lineage>
</organism>
<proteinExistence type="predicted"/>
<dbReference type="SUPFAM" id="SSF53300">
    <property type="entry name" value="vWA-like"/>
    <property type="match status" value="1"/>
</dbReference>
<dbReference type="STRING" id="561184.SAMN05216376_105344"/>
<feature type="signal peptide" evidence="1">
    <location>
        <begin position="1"/>
        <end position="29"/>
    </location>
</feature>
<accession>A0A0B3S2R8</accession>
<dbReference type="Proteomes" id="UP000030960">
    <property type="component" value="Unassembled WGS sequence"/>
</dbReference>
<name>A0A0B3S2R8_9RHOB</name>
<dbReference type="OrthoDB" id="9801841at2"/>
<dbReference type="Gene3D" id="3.40.50.410">
    <property type="entry name" value="von Willebrand factor, type A domain"/>
    <property type="match status" value="1"/>
</dbReference>
<dbReference type="RefSeq" id="WP_043138425.1">
    <property type="nucleotide sequence ID" value="NZ_JSUQ01000003.1"/>
</dbReference>
<protein>
    <recommendedName>
        <fullName evidence="4">VWFA domain-containing protein</fullName>
    </recommendedName>
</protein>
<dbReference type="AlphaFoldDB" id="A0A0B3S2R8"/>
<comment type="caution">
    <text evidence="2">The sequence shown here is derived from an EMBL/GenBank/DDBJ whole genome shotgun (WGS) entry which is preliminary data.</text>
</comment>
<evidence type="ECO:0000313" key="2">
    <source>
        <dbReference type="EMBL" id="KHQ54577.1"/>
    </source>
</evidence>
<gene>
    <name evidence="2" type="ORF">OA50_01173</name>
</gene>
<reference evidence="2 3" key="1">
    <citation type="submission" date="2014-10" db="EMBL/GenBank/DDBJ databases">
        <title>Genome sequence of Ponticoccus sp. strain UMTAT08 isolated from clonal culture of toxic dinoflagellate Alexandrium tamiyavanichii.</title>
        <authorList>
            <person name="Gan H.Y."/>
            <person name="Muhd D.-D."/>
            <person name="Mohd Noor M.E."/>
            <person name="Yeong Y.S."/>
            <person name="Usup G."/>
        </authorList>
    </citation>
    <scope>NUCLEOTIDE SEQUENCE [LARGE SCALE GENOMIC DNA]</scope>
    <source>
        <strain evidence="2 3">UMTAT08</strain>
    </source>
</reference>
<feature type="chain" id="PRO_5002098024" description="VWFA domain-containing protein" evidence="1">
    <location>
        <begin position="30"/>
        <end position="827"/>
    </location>
</feature>
<sequence length="827" mass="91098">MRTKTDQWRRVIGVAGFTATLTLASLAHAQGTPPQDFYIEEGLCSIQQLDSLPDPQGTGGAVLTVADTQIFQTRGGNPIPTPTKVPPLTRLTCHFEAGDKVLVSSTGETPYCGWIDGDDVLAGKMSATLRTIVGGEYCGDILPMRVSEFCARLKDMGEETAECKDASIARSVFDAKFIVDNTGLSGDASVRDLSPVEIPVYALPDDRERSGTINIFNVLLIREIARGPDGQLRYLLLSGEQPIGWVDAQAGQVWYSRLTTFFKTGGDGQVLSDFPHSPYAKPIAGVPGNLDRVATEGPEFQRYPVLQDNRQASSDNNNFLPNLRVAFIGAYCDSGGAGVCSRIDDTPPPEVFDALNKTDVLFLIDGTKSMRSYFDIVSRAVRGLARDYVGNASFRFGVAMYGDYLSPSATRLRDPMQFRYPIALQPILRGDEFAGLSGVDLYIEDALKDKPEASNAALLRAAEETDWRSDAPKWIIHIADHGDRQPPSPELIEALQEANIFYAPIPVRGEAVLAASQAFLQHSNAIRNQHVSPSGKALSVEVKKTYTTGAKDEIAEFEAIGLAIRGALLYGEQLRQEAIRRAYNQTPSTGTADRSAAFPAGYSEVLEAGYEIFLKDFERSIGTNDITQRTIAAVGYVQTAPVEEEEEDWSYYASLPLGVAVKLSGALNTACRGFGDGGSGELVSQAAVEMLSVLTGDPIQEGQDFEDYFRNRGSLPLATRTLFRADDLRQMNLDILNQSKPRQIDAHRRELCRSAVLVSRMVNGGRLDQPYEFDENGNRGDLVWRRDQGSYTFRNLREYDWIYTDKFGRKVYFMPLEFLPQYRKVAD</sequence>
<evidence type="ECO:0000256" key="1">
    <source>
        <dbReference type="SAM" id="SignalP"/>
    </source>
</evidence>
<evidence type="ECO:0000313" key="3">
    <source>
        <dbReference type="Proteomes" id="UP000030960"/>
    </source>
</evidence>
<dbReference type="EMBL" id="JSUQ01000003">
    <property type="protein sequence ID" value="KHQ54577.1"/>
    <property type="molecule type" value="Genomic_DNA"/>
</dbReference>
<keyword evidence="3" id="KW-1185">Reference proteome</keyword>
<dbReference type="InterPro" id="IPR036465">
    <property type="entry name" value="vWFA_dom_sf"/>
</dbReference>
<keyword evidence="1" id="KW-0732">Signal</keyword>